<name>A0A7D7ISH3_9CAUD</name>
<keyword evidence="2" id="KW-1185">Reference proteome</keyword>
<evidence type="ECO:0000313" key="1">
    <source>
        <dbReference type="EMBL" id="QMP84888.1"/>
    </source>
</evidence>
<gene>
    <name evidence="1" type="ORF">elemo141A_phanotate88</name>
</gene>
<dbReference type="Proteomes" id="UP000681409">
    <property type="component" value="Segment"/>
</dbReference>
<proteinExistence type="predicted"/>
<sequence length="205" mass="21767">MAAATSIAMAGVGILGSGYQAIKGAKDARDAKNELDNYPRQEFNNIAEGMQVSTLGANLQREEQARLAATQVGALQGAGVRGVIGGLGRVEAGNQMVNRQIGAELDMQQKQIDQMYAQDEANIRGMQEQREMQDISGLSSQYNAGNQMMWQGIGGVAQAGISGLGALEKSNTPTTSGNYYANKFNNMGNNIPSGINYTPTTPLFQ</sequence>
<organism evidence="1 2">
    <name type="scientific">Flavobacterium phage vB_FspP_elemoC_14-1A</name>
    <dbReference type="NCBI Taxonomy" id="2743803"/>
    <lineage>
        <taxon>Viruses</taxon>
        <taxon>Duplodnaviria</taxon>
        <taxon>Heunggongvirae</taxon>
        <taxon>Uroviricota</taxon>
        <taxon>Caudoviricetes</taxon>
        <taxon>Elemovirus</taxon>
        <taxon>Elemovirus elemoC</taxon>
    </lineage>
</organism>
<evidence type="ECO:0000313" key="2">
    <source>
        <dbReference type="Proteomes" id="UP000681409"/>
    </source>
</evidence>
<reference evidence="2" key="1">
    <citation type="submission" date="2020-05" db="EMBL/GenBank/DDBJ databases">
        <title>Genomics and ecology of novel Flavobacterium phages from the Baltic Sea.</title>
        <authorList>
            <person name="Hoetzinger M."/>
            <person name="Nilsson E."/>
            <person name="Holmfeldt K."/>
        </authorList>
    </citation>
    <scope>NUCLEOTIDE SEQUENCE [LARGE SCALE GENOMIC DNA]</scope>
</reference>
<accession>A0A7D7ISH3</accession>
<dbReference type="EMBL" id="MT497067">
    <property type="protein sequence ID" value="QMP84888.1"/>
    <property type="molecule type" value="Genomic_DNA"/>
</dbReference>
<protein>
    <submittedName>
        <fullName evidence="1">Structural protein</fullName>
    </submittedName>
</protein>